<gene>
    <name evidence="7" type="ORF">GJ744_010794</name>
</gene>
<dbReference type="InterPro" id="IPR050390">
    <property type="entry name" value="C5-Methyltransferase"/>
</dbReference>
<dbReference type="InterPro" id="IPR001525">
    <property type="entry name" value="C5_MeTfrase"/>
</dbReference>
<feature type="region of interest" description="Disordered" evidence="6">
    <location>
        <begin position="211"/>
        <end position="235"/>
    </location>
</feature>
<evidence type="ECO:0000256" key="2">
    <source>
        <dbReference type="ARBA" id="ARBA00022603"/>
    </source>
</evidence>
<evidence type="ECO:0000256" key="6">
    <source>
        <dbReference type="SAM" id="MobiDB-lite"/>
    </source>
</evidence>
<name>A0A8H7E594_9EURO</name>
<keyword evidence="8" id="KW-1185">Reference proteome</keyword>
<dbReference type="Pfam" id="PF00145">
    <property type="entry name" value="DNA_methylase"/>
    <property type="match status" value="2"/>
</dbReference>
<evidence type="ECO:0000313" key="7">
    <source>
        <dbReference type="EMBL" id="KAF7507236.1"/>
    </source>
</evidence>
<sequence>MLLPPPLSPSLTFEKYFTAFFCAPAWRFPIDLYLTSLLLTSSSHSYTWVPPLKMPTHMSQLRRDKSFRPSTTHLTEVQSSTTNSEQRKQDTVGFNKDRRRFGQDHKNMDKHLGLPRNSLINLNFPTKKVNEVQDTEMLDVLHDRSITSNNTAIKRRTCGSNIPPSGVPIIHVRDDGAHYEIGPATSTDADFGSSNTPQPQMEPGMANVLHHESHTQPSSGADHAGGRTTSYLSPLSLDEEPDVQILDAAVARRFPVYTNSKIGPGDYLTDAEFERMMKANAPLSAQEINDDEGVDAEDVVTEDFIVDHLRSLVIAPSTETSSRLVGENSWRGQQVADAVNIRGLNLRRGLTVELQNGSFLWIDSLKNNVWGPVTIKGYKLARDDYCGAKLPSGRLNELVWINEIDEEGHQVGLESVQQEVQVSEVKRVRDVVYTNCPWPMFSSHEEIAGRGLTQTAINNAAESEHGKLYCRWKFIQVKSKLKNDDEACLTLLSPEEAIDKAGIEPSLLRKAWRGDQDPIPGGSSTMPAFDVETGKMTSIPSYSLGDCFCGAGGVSRGAIQAGLQVAWGFDVDPEAIRAHAENFAAYGTKSLELTDSAIIDLIKKNPRKFHVDIAHYSPPCQPFSSANHNKNVNRDFLNQKALFSLHDLTQLLKPRIATIEETAGLMHRHREWFNALVHIFTNLGYSIRWKIVRCNEHGIPQNRVRLLLMAAAPGESLPKFPRATHGENGSGLKPYVKIRDVIYNIPLTAKNQNMLSESKKPYLLTPFSDDSFAKCITTSGGQFNHHPSGERRYNVREMACLQGFPTNHAFNNHSITIATRQVGNAVPPTLAKPWLEAIIKSLRETDMKQKMRDKRMEA</sequence>
<comment type="caution">
    <text evidence="7">The sequence shown here is derived from an EMBL/GenBank/DDBJ whole genome shotgun (WGS) entry which is preliminary data.</text>
</comment>
<dbReference type="OrthoDB" id="414133at2759"/>
<reference evidence="7" key="1">
    <citation type="submission" date="2020-02" db="EMBL/GenBank/DDBJ databases">
        <authorList>
            <person name="Palmer J.M."/>
        </authorList>
    </citation>
    <scope>NUCLEOTIDE SEQUENCE</scope>
    <source>
        <strain evidence="7">EPUS1.4</strain>
        <tissue evidence="7">Thallus</tissue>
    </source>
</reference>
<accession>A0A8H7E594</accession>
<dbReference type="PROSITE" id="PS51679">
    <property type="entry name" value="SAM_MT_C5"/>
    <property type="match status" value="1"/>
</dbReference>
<dbReference type="PANTHER" id="PTHR10629:SF52">
    <property type="entry name" value="DNA (CYTOSINE-5)-METHYLTRANSFERASE 1"/>
    <property type="match status" value="1"/>
</dbReference>
<dbReference type="GO" id="GO:0005634">
    <property type="term" value="C:nucleus"/>
    <property type="evidence" value="ECO:0007669"/>
    <property type="project" value="TreeGrafter"/>
</dbReference>
<dbReference type="SUPFAM" id="SSF53335">
    <property type="entry name" value="S-adenosyl-L-methionine-dependent methyltransferases"/>
    <property type="match status" value="1"/>
</dbReference>
<dbReference type="GO" id="GO:0003677">
    <property type="term" value="F:DNA binding"/>
    <property type="evidence" value="ECO:0007669"/>
    <property type="project" value="TreeGrafter"/>
</dbReference>
<dbReference type="Gene3D" id="3.90.120.10">
    <property type="entry name" value="DNA Methylase, subunit A, domain 2"/>
    <property type="match status" value="1"/>
</dbReference>
<evidence type="ECO:0000256" key="4">
    <source>
        <dbReference type="ARBA" id="ARBA00022691"/>
    </source>
</evidence>
<evidence type="ECO:0000256" key="3">
    <source>
        <dbReference type="ARBA" id="ARBA00022679"/>
    </source>
</evidence>
<dbReference type="GO" id="GO:0044027">
    <property type="term" value="P:negative regulation of gene expression via chromosomal CpG island methylation"/>
    <property type="evidence" value="ECO:0007669"/>
    <property type="project" value="TreeGrafter"/>
</dbReference>
<evidence type="ECO:0000256" key="1">
    <source>
        <dbReference type="ARBA" id="ARBA00011975"/>
    </source>
</evidence>
<dbReference type="InterPro" id="IPR029063">
    <property type="entry name" value="SAM-dependent_MTases_sf"/>
</dbReference>
<protein>
    <recommendedName>
        <fullName evidence="1">DNA (cytosine-5-)-methyltransferase</fullName>
        <ecNumber evidence="1">2.1.1.37</ecNumber>
    </recommendedName>
</protein>
<dbReference type="GO" id="GO:0003886">
    <property type="term" value="F:DNA (cytosine-5-)-methyltransferase activity"/>
    <property type="evidence" value="ECO:0007669"/>
    <property type="project" value="UniProtKB-EC"/>
</dbReference>
<evidence type="ECO:0000313" key="8">
    <source>
        <dbReference type="Proteomes" id="UP000606974"/>
    </source>
</evidence>
<dbReference type="Gene3D" id="3.40.50.150">
    <property type="entry name" value="Vaccinia Virus protein VP39"/>
    <property type="match status" value="1"/>
</dbReference>
<dbReference type="AlphaFoldDB" id="A0A8H7E594"/>
<dbReference type="Proteomes" id="UP000606974">
    <property type="component" value="Unassembled WGS sequence"/>
</dbReference>
<proteinExistence type="inferred from homology"/>
<dbReference type="EMBL" id="JAACFV010000072">
    <property type="protein sequence ID" value="KAF7507236.1"/>
    <property type="molecule type" value="Genomic_DNA"/>
</dbReference>
<dbReference type="GO" id="GO:0032259">
    <property type="term" value="P:methylation"/>
    <property type="evidence" value="ECO:0007669"/>
    <property type="project" value="UniProtKB-KW"/>
</dbReference>
<comment type="similarity">
    <text evidence="5">Belongs to the class I-like SAM-binding methyltransferase superfamily. C5-methyltransferase family.</text>
</comment>
<keyword evidence="4 5" id="KW-0949">S-adenosyl-L-methionine</keyword>
<feature type="active site" evidence="5">
    <location>
        <position position="620"/>
    </location>
</feature>
<evidence type="ECO:0000256" key="5">
    <source>
        <dbReference type="PROSITE-ProRule" id="PRU01016"/>
    </source>
</evidence>
<dbReference type="EC" id="2.1.1.37" evidence="1"/>
<feature type="region of interest" description="Disordered" evidence="6">
    <location>
        <begin position="73"/>
        <end position="100"/>
    </location>
</feature>
<dbReference type="PANTHER" id="PTHR10629">
    <property type="entry name" value="CYTOSINE-SPECIFIC METHYLTRANSFERASE"/>
    <property type="match status" value="1"/>
</dbReference>
<feature type="compositionally biased region" description="Polar residues" evidence="6">
    <location>
        <begin position="73"/>
        <end position="84"/>
    </location>
</feature>
<keyword evidence="2 5" id="KW-0489">Methyltransferase</keyword>
<organism evidence="7 8">
    <name type="scientific">Endocarpon pusillum</name>
    <dbReference type="NCBI Taxonomy" id="364733"/>
    <lineage>
        <taxon>Eukaryota</taxon>
        <taxon>Fungi</taxon>
        <taxon>Dikarya</taxon>
        <taxon>Ascomycota</taxon>
        <taxon>Pezizomycotina</taxon>
        <taxon>Eurotiomycetes</taxon>
        <taxon>Chaetothyriomycetidae</taxon>
        <taxon>Verrucariales</taxon>
        <taxon>Verrucariaceae</taxon>
        <taxon>Endocarpon</taxon>
    </lineage>
</organism>
<dbReference type="PRINTS" id="PR00105">
    <property type="entry name" value="C5METTRFRASE"/>
</dbReference>
<keyword evidence="3 5" id="KW-0808">Transferase</keyword>